<feature type="domain" description="SMCHD1 Ig-like" evidence="3">
    <location>
        <begin position="369"/>
        <end position="452"/>
    </location>
</feature>
<dbReference type="InterPro" id="IPR058614">
    <property type="entry name" value="Ig_SMCHD1_5th"/>
</dbReference>
<feature type="domain" description="SMCHD1 Ig-like" evidence="1">
    <location>
        <begin position="12"/>
        <end position="61"/>
    </location>
</feature>
<dbReference type="PANTHER" id="PTHR22640:SF2">
    <property type="entry name" value="STRUCTURAL MAINTENANCE OF CHROMOSOMES FLEXIBLE HINGE DOMAIN-CONTAINING PROTEIN 1"/>
    <property type="match status" value="1"/>
</dbReference>
<dbReference type="InterPro" id="IPR058616">
    <property type="entry name" value="Ig_SMCHD1_8th"/>
</dbReference>
<dbReference type="Pfam" id="PF26198">
    <property type="entry name" value="Ig_SMCHD1_6th"/>
    <property type="match status" value="1"/>
</dbReference>
<dbReference type="EMBL" id="JASSZA010000014">
    <property type="protein sequence ID" value="KAK2094599.1"/>
    <property type="molecule type" value="Genomic_DNA"/>
</dbReference>
<dbReference type="InterPro" id="IPR038892">
    <property type="entry name" value="SMCHD1"/>
</dbReference>
<evidence type="ECO:0000313" key="6">
    <source>
        <dbReference type="Proteomes" id="UP001266305"/>
    </source>
</evidence>
<evidence type="ECO:0000259" key="3">
    <source>
        <dbReference type="Pfam" id="PF26199"/>
    </source>
</evidence>
<accession>A0ABQ9UCQ9</accession>
<dbReference type="InterPro" id="IPR058615">
    <property type="entry name" value="Ig_SMCHD1_6th"/>
</dbReference>
<dbReference type="InterPro" id="IPR058617">
    <property type="entry name" value="Ig_SMCHD1_7th"/>
</dbReference>
<organism evidence="5 6">
    <name type="scientific">Saguinus oedipus</name>
    <name type="common">Cotton-top tamarin</name>
    <name type="synonym">Oedipomidas oedipus</name>
    <dbReference type="NCBI Taxonomy" id="9490"/>
    <lineage>
        <taxon>Eukaryota</taxon>
        <taxon>Metazoa</taxon>
        <taxon>Chordata</taxon>
        <taxon>Craniata</taxon>
        <taxon>Vertebrata</taxon>
        <taxon>Euteleostomi</taxon>
        <taxon>Mammalia</taxon>
        <taxon>Eutheria</taxon>
        <taxon>Euarchontoglires</taxon>
        <taxon>Primates</taxon>
        <taxon>Haplorrhini</taxon>
        <taxon>Platyrrhini</taxon>
        <taxon>Cebidae</taxon>
        <taxon>Callitrichinae</taxon>
        <taxon>Saguinus</taxon>
    </lineage>
</organism>
<proteinExistence type="predicted"/>
<comment type="caution">
    <text evidence="5">The sequence shown here is derived from an EMBL/GenBank/DDBJ whole genome shotgun (WGS) entry which is preliminary data.</text>
</comment>
<dbReference type="Pfam" id="PF26201">
    <property type="entry name" value="Ig_SMCHD1_7th"/>
    <property type="match status" value="1"/>
</dbReference>
<feature type="domain" description="SMCHD1 Ig-like" evidence="4">
    <location>
        <begin position="252"/>
        <end position="315"/>
    </location>
</feature>
<reference evidence="5 6" key="1">
    <citation type="submission" date="2023-05" db="EMBL/GenBank/DDBJ databases">
        <title>B98-5 Cell Line De Novo Hybrid Assembly: An Optical Mapping Approach.</title>
        <authorList>
            <person name="Kananen K."/>
            <person name="Auerbach J.A."/>
            <person name="Kautto E."/>
            <person name="Blachly J.S."/>
        </authorList>
    </citation>
    <scope>NUCLEOTIDE SEQUENCE [LARGE SCALE GENOMIC DNA]</scope>
    <source>
        <strain evidence="5">B95-8</strain>
        <tissue evidence="5">Cell line</tissue>
    </source>
</reference>
<protein>
    <submittedName>
        <fullName evidence="5">Structural maintenance of chromosomes flexible hinge domain-containing protein 1</fullName>
    </submittedName>
</protein>
<dbReference type="Pfam" id="PF26199">
    <property type="entry name" value="Ig_SMCHD1_8th"/>
    <property type="match status" value="1"/>
</dbReference>
<dbReference type="PANTHER" id="PTHR22640">
    <property type="entry name" value="STRUCTURAL MAINTENANCE OF CHROMOSOMES FLEXIBLE HINGE DOMAIN-CONTAINING PROTEIN 1"/>
    <property type="match status" value="1"/>
</dbReference>
<feature type="domain" description="SMCHD1 Ig-like" evidence="2">
    <location>
        <begin position="135"/>
        <end position="249"/>
    </location>
</feature>
<evidence type="ECO:0000313" key="5">
    <source>
        <dbReference type="EMBL" id="KAK2094599.1"/>
    </source>
</evidence>
<sequence>MGVKKMDYNTVLRVNWTPEINKEHLLQGLLPDVQVPTSVKDMRYCQVSFQDDHVSLESAFTYGNQIQAFSPSSLSALSVAGVGLDSSNLKTTFQENTQSISVRGIRFIPGPPGNKDLCFTWREFSDFIRVQLISGPPAKLLLLDWPELKEQEHSLINGRDLQNPIIVQLCDQWDNPAPVPHVKISLTKASNLKLMPSNQQHKTDEKGRANLGVFSVFAPRGEHTVQVKAIYNKSIIEGPVIKLMVLPDPEKPVRLNVKYDKDASFLAGGLFTDFMISVISEDDSIIKNINPARISMKMWKLSTSGNRPPANEVSIKIGLTFDVSVTLRMLLLHSGPPFSNLKRYVSTLNCLQLTDSLFIDVLPNQPVKLVPKIKPPTPAVSNVRSVASRTLVRDLHLSITDDYNNHTGIDLVGTIVATIKGSNEEDTDTPLFIGKVRTLEFPFVNGSAEIMKYKSYANQEENFAIPPCHP</sequence>
<evidence type="ECO:0000259" key="1">
    <source>
        <dbReference type="Pfam" id="PF26197"/>
    </source>
</evidence>
<name>A0ABQ9UCQ9_SAGOE</name>
<dbReference type="Pfam" id="PF26197">
    <property type="entry name" value="Ig_SMCHD1_5th"/>
    <property type="match status" value="1"/>
</dbReference>
<evidence type="ECO:0000259" key="2">
    <source>
        <dbReference type="Pfam" id="PF26198"/>
    </source>
</evidence>
<dbReference type="Proteomes" id="UP001266305">
    <property type="component" value="Unassembled WGS sequence"/>
</dbReference>
<evidence type="ECO:0000259" key="4">
    <source>
        <dbReference type="Pfam" id="PF26201"/>
    </source>
</evidence>
<keyword evidence="6" id="KW-1185">Reference proteome</keyword>
<gene>
    <name evidence="5" type="primary">SMCHD1_4</name>
    <name evidence="5" type="ORF">P7K49_028337</name>
</gene>